<evidence type="ECO:0000313" key="3">
    <source>
        <dbReference type="Proteomes" id="UP000291343"/>
    </source>
</evidence>
<sequence length="79" mass="8680">MIEMRISAIRAYLDKPSSMGSSNLWGVHATQPSEGPVILPHPARLAAQQRCSVLLHTPKLSEKVDCRKTLVMNSDLILA</sequence>
<gene>
    <name evidence="2" type="ORF">LSTR_LSTR014243</name>
    <name evidence="1" type="ORF">LSTR_LSTR016836</name>
</gene>
<reference evidence="1" key="2">
    <citation type="submission" date="2019-02" db="EMBL/GenBank/DDBJ databases">
        <authorList>
            <person name="Zhu J."/>
            <person name="Jiang F."/>
            <person name="Wang X."/>
            <person name="Yang P."/>
            <person name="Bao Y."/>
            <person name="Zhao W."/>
            <person name="Wang W."/>
            <person name="Lu H."/>
            <person name="Wang Q."/>
            <person name="Cui N."/>
            <person name="Li J."/>
            <person name="Chen X."/>
            <person name="Luo L."/>
            <person name="Yu J."/>
            <person name="Kang L."/>
            <person name="Cui F."/>
        </authorList>
    </citation>
    <scope>NUCLEOTIDE SEQUENCE</scope>
    <source>
        <strain evidence="1">Lst14</strain>
        <tissue evidence="1">Whole body</tissue>
    </source>
</reference>
<dbReference type="EMBL" id="QKKF02025050">
    <property type="protein sequence ID" value="RZF37205.1"/>
    <property type="molecule type" value="Genomic_DNA"/>
</dbReference>
<dbReference type="InParanoid" id="A0A482WVN4"/>
<dbReference type="EMBL" id="QKKF02025066">
    <property type="protein sequence ID" value="RZF37201.1"/>
    <property type="molecule type" value="Genomic_DNA"/>
</dbReference>
<reference evidence="1 3" key="1">
    <citation type="journal article" date="2017" name="Gigascience">
        <title>Genome sequence of the small brown planthopper, Laodelphax striatellus.</title>
        <authorList>
            <person name="Zhu J."/>
            <person name="Jiang F."/>
            <person name="Wang X."/>
            <person name="Yang P."/>
            <person name="Bao Y."/>
            <person name="Zhao W."/>
            <person name="Wang W."/>
            <person name="Lu H."/>
            <person name="Wang Q."/>
            <person name="Cui N."/>
            <person name="Li J."/>
            <person name="Chen X."/>
            <person name="Luo L."/>
            <person name="Yu J."/>
            <person name="Kang L."/>
            <person name="Cui F."/>
        </authorList>
    </citation>
    <scope>NUCLEOTIDE SEQUENCE [LARGE SCALE GENOMIC DNA]</scope>
    <source>
        <strain evidence="1">Lst14</strain>
        <tissue evidence="1">Whole body</tissue>
    </source>
</reference>
<evidence type="ECO:0000313" key="1">
    <source>
        <dbReference type="EMBL" id="RZF37201.1"/>
    </source>
</evidence>
<protein>
    <submittedName>
        <fullName evidence="1">Uncharacterized protein</fullName>
    </submittedName>
</protein>
<evidence type="ECO:0000313" key="2">
    <source>
        <dbReference type="EMBL" id="RZF37205.1"/>
    </source>
</evidence>
<dbReference type="AlphaFoldDB" id="A0A482WVN4"/>
<proteinExistence type="predicted"/>
<name>A0A482WVN4_LAOST</name>
<keyword evidence="3" id="KW-1185">Reference proteome</keyword>
<dbReference type="Proteomes" id="UP000291343">
    <property type="component" value="Unassembled WGS sequence"/>
</dbReference>
<accession>A0A482WVN4</accession>
<comment type="caution">
    <text evidence="1">The sequence shown here is derived from an EMBL/GenBank/DDBJ whole genome shotgun (WGS) entry which is preliminary data.</text>
</comment>
<organism evidence="1 3">
    <name type="scientific">Laodelphax striatellus</name>
    <name type="common">Small brown planthopper</name>
    <name type="synonym">Delphax striatella</name>
    <dbReference type="NCBI Taxonomy" id="195883"/>
    <lineage>
        <taxon>Eukaryota</taxon>
        <taxon>Metazoa</taxon>
        <taxon>Ecdysozoa</taxon>
        <taxon>Arthropoda</taxon>
        <taxon>Hexapoda</taxon>
        <taxon>Insecta</taxon>
        <taxon>Pterygota</taxon>
        <taxon>Neoptera</taxon>
        <taxon>Paraneoptera</taxon>
        <taxon>Hemiptera</taxon>
        <taxon>Auchenorrhyncha</taxon>
        <taxon>Fulgoroidea</taxon>
        <taxon>Delphacidae</taxon>
        <taxon>Criomorphinae</taxon>
        <taxon>Laodelphax</taxon>
    </lineage>
</organism>